<sequence>MRTELSEIKNSSSNMQKQIKNLEGDLEKLKFQPKHDQNPTQPDCAIPNRNMLPLSHEDTYFEFQERSEQQKNIIVAGISELDTKSWEKRRDHDQNEILNFIKSLYEECSTPTMIYYDWANIHPGNIARSKNAEIFEKTVRKPQRSNNGTMPIEKTDNVTHSLTCFYEDLPTYCSSSLKFFYANIRSICKSGKFDKLKCILKAIKSVTHIIILTETWLKSDSDARSFNLPNYTHILQLPTR</sequence>
<accession>A0A0L7LCY2</accession>
<protein>
    <submittedName>
        <fullName evidence="2">Uncharacterized protein</fullName>
    </submittedName>
</protein>
<name>A0A0L7LCY2_OPEBR</name>
<dbReference type="EMBL" id="JTDY01001644">
    <property type="protein sequence ID" value="KOB73259.1"/>
    <property type="molecule type" value="Genomic_DNA"/>
</dbReference>
<feature type="compositionally biased region" description="Polar residues" evidence="1">
    <location>
        <begin position="8"/>
        <end position="19"/>
    </location>
</feature>
<dbReference type="AlphaFoldDB" id="A0A0L7LCY2"/>
<reference evidence="2 3" key="1">
    <citation type="journal article" date="2015" name="Genome Biol. Evol.">
        <title>The genome of winter moth (Operophtera brumata) provides a genomic perspective on sexual dimorphism and phenology.</title>
        <authorList>
            <person name="Derks M.F."/>
            <person name="Smit S."/>
            <person name="Salis L."/>
            <person name="Schijlen E."/>
            <person name="Bossers A."/>
            <person name="Mateman C."/>
            <person name="Pijl A.S."/>
            <person name="de Ridder D."/>
            <person name="Groenen M.A."/>
            <person name="Visser M.E."/>
            <person name="Megens H.J."/>
        </authorList>
    </citation>
    <scope>NUCLEOTIDE SEQUENCE [LARGE SCALE GENOMIC DNA]</scope>
    <source>
        <strain evidence="2">WM2013NL</strain>
        <tissue evidence="2">Head and thorax</tissue>
    </source>
</reference>
<evidence type="ECO:0000256" key="1">
    <source>
        <dbReference type="SAM" id="MobiDB-lite"/>
    </source>
</evidence>
<organism evidence="2 3">
    <name type="scientific">Operophtera brumata</name>
    <name type="common">Winter moth</name>
    <name type="synonym">Phalaena brumata</name>
    <dbReference type="NCBI Taxonomy" id="104452"/>
    <lineage>
        <taxon>Eukaryota</taxon>
        <taxon>Metazoa</taxon>
        <taxon>Ecdysozoa</taxon>
        <taxon>Arthropoda</taxon>
        <taxon>Hexapoda</taxon>
        <taxon>Insecta</taxon>
        <taxon>Pterygota</taxon>
        <taxon>Neoptera</taxon>
        <taxon>Endopterygota</taxon>
        <taxon>Lepidoptera</taxon>
        <taxon>Glossata</taxon>
        <taxon>Ditrysia</taxon>
        <taxon>Geometroidea</taxon>
        <taxon>Geometridae</taxon>
        <taxon>Larentiinae</taxon>
        <taxon>Operophtera</taxon>
    </lineage>
</organism>
<evidence type="ECO:0000313" key="3">
    <source>
        <dbReference type="Proteomes" id="UP000037510"/>
    </source>
</evidence>
<dbReference type="Proteomes" id="UP000037510">
    <property type="component" value="Unassembled WGS sequence"/>
</dbReference>
<comment type="caution">
    <text evidence="2">The sequence shown here is derived from an EMBL/GenBank/DDBJ whole genome shotgun (WGS) entry which is preliminary data.</text>
</comment>
<evidence type="ECO:0000313" key="2">
    <source>
        <dbReference type="EMBL" id="KOB73259.1"/>
    </source>
</evidence>
<feature type="region of interest" description="Disordered" evidence="1">
    <location>
        <begin position="1"/>
        <end position="21"/>
    </location>
</feature>
<keyword evidence="3" id="KW-1185">Reference proteome</keyword>
<gene>
    <name evidence="2" type="ORF">OBRU01_07340</name>
</gene>
<proteinExistence type="predicted"/>